<evidence type="ECO:0000256" key="4">
    <source>
        <dbReference type="ARBA" id="ARBA00022785"/>
    </source>
</evidence>
<dbReference type="Pfam" id="PF02547">
    <property type="entry name" value="Queuosine_synth"/>
    <property type="match status" value="1"/>
</dbReference>
<gene>
    <name evidence="5" type="ORF">GLV81_13845</name>
</gene>
<dbReference type="PANTHER" id="PTHR30307">
    <property type="entry name" value="S-ADENOSYLMETHIONINE:TRNA RIBOSYLTRANSFERASE-ISOMERASE"/>
    <property type="match status" value="1"/>
</dbReference>
<dbReference type="GO" id="GO:0008616">
    <property type="term" value="P:tRNA queuosine(34) biosynthetic process"/>
    <property type="evidence" value="ECO:0007669"/>
    <property type="project" value="UniProtKB-KW"/>
</dbReference>
<reference evidence="5 6" key="1">
    <citation type="submission" date="2019-11" db="EMBL/GenBank/DDBJ databases">
        <authorList>
            <person name="Im W.T."/>
        </authorList>
    </citation>
    <scope>NUCLEOTIDE SEQUENCE [LARGE SCALE GENOMIC DNA]</scope>
    <source>
        <strain evidence="5 6">SB-02</strain>
    </source>
</reference>
<accession>A0A6I6GV59</accession>
<evidence type="ECO:0000313" key="6">
    <source>
        <dbReference type="Proteomes" id="UP000426027"/>
    </source>
</evidence>
<keyword evidence="3" id="KW-0949">S-adenosyl-L-methionine</keyword>
<dbReference type="EMBL" id="CP046566">
    <property type="protein sequence ID" value="QGW29039.1"/>
    <property type="molecule type" value="Genomic_DNA"/>
</dbReference>
<evidence type="ECO:0000256" key="3">
    <source>
        <dbReference type="ARBA" id="ARBA00022691"/>
    </source>
</evidence>
<evidence type="ECO:0000256" key="2">
    <source>
        <dbReference type="ARBA" id="ARBA00022679"/>
    </source>
</evidence>
<keyword evidence="5" id="KW-0413">Isomerase</keyword>
<dbReference type="PANTHER" id="PTHR30307:SF0">
    <property type="entry name" value="S-ADENOSYLMETHIONINE:TRNA RIBOSYLTRANSFERASE-ISOMERASE"/>
    <property type="match status" value="1"/>
</dbReference>
<evidence type="ECO:0000256" key="1">
    <source>
        <dbReference type="ARBA" id="ARBA00022490"/>
    </source>
</evidence>
<keyword evidence="2 5" id="KW-0808">Transferase</keyword>
<dbReference type="InterPro" id="IPR003699">
    <property type="entry name" value="QueA"/>
</dbReference>
<dbReference type="Gene3D" id="2.40.10.240">
    <property type="entry name" value="QueA-like"/>
    <property type="match status" value="1"/>
</dbReference>
<dbReference type="Proteomes" id="UP000426027">
    <property type="component" value="Chromosome"/>
</dbReference>
<evidence type="ECO:0000313" key="5">
    <source>
        <dbReference type="EMBL" id="QGW29039.1"/>
    </source>
</evidence>
<dbReference type="AlphaFoldDB" id="A0A6I6GV59"/>
<proteinExistence type="predicted"/>
<protein>
    <submittedName>
        <fullName evidence="5">S-adenosylmethionine:tRNA ribosyltransferase-isomerase</fullName>
    </submittedName>
</protein>
<dbReference type="SUPFAM" id="SSF111337">
    <property type="entry name" value="QueA-like"/>
    <property type="match status" value="1"/>
</dbReference>
<organism evidence="5 6">
    <name type="scientific">Phnomibacter ginsenosidimutans</name>
    <dbReference type="NCBI Taxonomy" id="2676868"/>
    <lineage>
        <taxon>Bacteria</taxon>
        <taxon>Pseudomonadati</taxon>
        <taxon>Bacteroidota</taxon>
        <taxon>Chitinophagia</taxon>
        <taxon>Chitinophagales</taxon>
        <taxon>Chitinophagaceae</taxon>
        <taxon>Phnomibacter</taxon>
    </lineage>
</organism>
<dbReference type="RefSeq" id="WP_157479392.1">
    <property type="nucleotide sequence ID" value="NZ_CP046566.1"/>
</dbReference>
<dbReference type="InterPro" id="IPR042118">
    <property type="entry name" value="QueA_dom1"/>
</dbReference>
<sequence length="407" mass="45927">MHPKHISIADYTYHLPDDRIARYPLPNRDDSQLFVYQQGQISREKFPAIVQHLPAHAMLVFNNSRVVEARLLFQKATGGIIELFALEPHEQYADITTAMNCTGSIEYKCLVGGANKWKAGMQLQKEVQHEGETVLITAAMQERRSDCFIIHFSWTPASLAFAQILHLMGEMPIPPYLQRKAEASDLERYQTVYASQVGSVAAPTAGLHFTPAIQEALVKAGHPLQYVTLHVGAGTFKPVKADSMQDHEMHAEFIDVDTATLEALLQQDSIIPVGTTSMRTLESVYWMGVKTYHQPGISLQALEMQQWEVYDTWLQQNPGKEAALNALLQWMRRQGLQRLILRTQIIIAPGYVFQLCKGLVTNFHQPNSTLLLLVAALIGEDWQRLYQYALDHEGRFLSYGDSSLLLP</sequence>
<dbReference type="Gene3D" id="3.40.1780.10">
    <property type="entry name" value="QueA-like"/>
    <property type="match status" value="1"/>
</dbReference>
<keyword evidence="4" id="KW-0671">Queuosine biosynthesis</keyword>
<keyword evidence="1" id="KW-0963">Cytoplasm</keyword>
<keyword evidence="6" id="KW-1185">Reference proteome</keyword>
<name>A0A6I6GV59_9BACT</name>
<dbReference type="InterPro" id="IPR036100">
    <property type="entry name" value="QueA_sf"/>
</dbReference>
<dbReference type="KEGG" id="fls:GLV81_13845"/>
<dbReference type="GO" id="GO:0051075">
    <property type="term" value="F:S-adenosylmethionine:tRNA ribosyltransferase-isomerase activity"/>
    <property type="evidence" value="ECO:0007669"/>
    <property type="project" value="TreeGrafter"/>
</dbReference>
<dbReference type="InterPro" id="IPR042119">
    <property type="entry name" value="QueA_dom2"/>
</dbReference>